<gene>
    <name evidence="2" type="ORF">UXM345_LOCUS22706</name>
</gene>
<proteinExistence type="predicted"/>
<reference evidence="2" key="1">
    <citation type="submission" date="2021-02" db="EMBL/GenBank/DDBJ databases">
        <authorList>
            <person name="Nowell W R."/>
        </authorList>
    </citation>
    <scope>NUCLEOTIDE SEQUENCE</scope>
</reference>
<dbReference type="PROSITE" id="PS50104">
    <property type="entry name" value="TIR"/>
    <property type="match status" value="1"/>
</dbReference>
<dbReference type="Pfam" id="PF13676">
    <property type="entry name" value="TIR_2"/>
    <property type="match status" value="1"/>
</dbReference>
<evidence type="ECO:0000259" key="1">
    <source>
        <dbReference type="PROSITE" id="PS50104"/>
    </source>
</evidence>
<dbReference type="GO" id="GO:0007165">
    <property type="term" value="P:signal transduction"/>
    <property type="evidence" value="ECO:0007669"/>
    <property type="project" value="InterPro"/>
</dbReference>
<dbReference type="PANTHER" id="PTHR46270:SF2">
    <property type="entry name" value="TIR DOMAIN-CONTAINING PROTEIN"/>
    <property type="match status" value="1"/>
</dbReference>
<sequence>MFEQLIASLNISPISNDVFHQLTSILTQQTDDSIASFISQVFEPLLFLEQWAWQKLSQASDQTYLREMLHALASFNKQIVFIDDHMNHDDKFRLLIPDTLDSINLIFEQFNNNQNSCMAAASLWFDNLSYLIQEYPHLGRSPVIIHINQYFGQRLLMSEAYESYLSELRQSQLSPSIFSAKQLLYIKTCSFSLNVYLHTKPENFCLTIDEILEKIGSHYLQIMEIHCYNISTWSKELLACITHLTGLIDICFDTNKKEEELNQILFPTEQILFDFIEVLIRVVSYEPFYKDISNQRSEDGPMFVDITLHFILNILQTQNISCHFQLMTNLSDALLLRVTNKSIPNQYFFYVYSIFGEILSEEKSKELEFTDDMGNGYFAMLEQTWQQPSKTYKHLTVSVLLRAFLTLSKNEFIPQKTADSNKLCLLLEMCDDYPIVYDIIWALSFNKDIQQQLRSNAPFMSKLIQLAKQSENEQIRKTIDGILWNLELNHENHPIDDKHNKKVFDIMISYSHKEKALCKQIYNELIKAGYRVWIDFDQMHGNVMDAMTQAIEQSNTVIICMSEQYRKSNYCRAEAQYAFQRERKIVPILLQKQYKPDGWLLFIIGQLLYVDFNKYEFARAMEMLFKELKVTEIANINTVNVELKQDTLIIPLAVEVSSSKLVLSPILPEKISDWTQAQTQQWLIQHNLVQMSRLLVDCNGLEGIESAQTNNIDPKRSQPRQGLGINLVDPYYAFNPDYMGGNMPNVPLYQDSLDPNRPSSCRCSCGYMSFAPPIPCMHAQSCVSYCLQMYPGHCTLINTYGCCGSSCRYFQSESLDNRYCLCNCAGQQYLNPVDQCTSSQGCLTKCLANFPQICIPIATQACCGQDCKSYSQAVADSCACRCRGNTYYPSPKCMNPEGCVSTCMTTYGDCTYSETEGCCGAACAAYIPTCSCSCGPEFRTMTSIPCQSSRSCVETCMSSYGACTQDNTQACCGNDCINGFPSCTCMCGANTIITLPMSCGSAEQCVRTCLQSVAQCNVANVRGCCGSDCAPFFPTCQCQCGSGVYYASITCASAEQCTNACISQYGYLCSPTNTIGCCNGTFCTKRNRFLGVSHAHTFQSA</sequence>
<dbReference type="SUPFAM" id="SSF52200">
    <property type="entry name" value="Toll/Interleukin receptor TIR domain"/>
    <property type="match status" value="1"/>
</dbReference>
<dbReference type="InterPro" id="IPR035897">
    <property type="entry name" value="Toll_tir_struct_dom_sf"/>
</dbReference>
<dbReference type="Proteomes" id="UP000663842">
    <property type="component" value="Unassembled WGS sequence"/>
</dbReference>
<dbReference type="Gene3D" id="3.40.50.10140">
    <property type="entry name" value="Toll/interleukin-1 receptor homology (TIR) domain"/>
    <property type="match status" value="1"/>
</dbReference>
<dbReference type="InterPro" id="IPR000157">
    <property type="entry name" value="TIR_dom"/>
</dbReference>
<comment type="caution">
    <text evidence="2">The sequence shown here is derived from an EMBL/GenBank/DDBJ whole genome shotgun (WGS) entry which is preliminary data.</text>
</comment>
<evidence type="ECO:0000313" key="3">
    <source>
        <dbReference type="Proteomes" id="UP000663842"/>
    </source>
</evidence>
<protein>
    <recommendedName>
        <fullName evidence="1">TIR domain-containing protein</fullName>
    </recommendedName>
</protein>
<dbReference type="AlphaFoldDB" id="A0A819VHP2"/>
<dbReference type="PANTHER" id="PTHR46270">
    <property type="entry name" value="ARMADILLO-TYPE FOLD-RELATED"/>
    <property type="match status" value="1"/>
</dbReference>
<organism evidence="2 3">
    <name type="scientific">Rotaria magnacalcarata</name>
    <dbReference type="NCBI Taxonomy" id="392030"/>
    <lineage>
        <taxon>Eukaryota</taxon>
        <taxon>Metazoa</taxon>
        <taxon>Spiralia</taxon>
        <taxon>Gnathifera</taxon>
        <taxon>Rotifera</taxon>
        <taxon>Eurotatoria</taxon>
        <taxon>Bdelloidea</taxon>
        <taxon>Philodinida</taxon>
        <taxon>Philodinidae</taxon>
        <taxon>Rotaria</taxon>
    </lineage>
</organism>
<accession>A0A819VHP2</accession>
<name>A0A819VHP2_9BILA</name>
<evidence type="ECO:0000313" key="2">
    <source>
        <dbReference type="EMBL" id="CAF4108959.1"/>
    </source>
</evidence>
<dbReference type="EMBL" id="CAJOBF010003786">
    <property type="protein sequence ID" value="CAF4108959.1"/>
    <property type="molecule type" value="Genomic_DNA"/>
</dbReference>
<feature type="domain" description="TIR" evidence="1">
    <location>
        <begin position="502"/>
        <end position="632"/>
    </location>
</feature>